<protein>
    <submittedName>
        <fullName evidence="2">Uncharacterized protein</fullName>
    </submittedName>
</protein>
<evidence type="ECO:0000313" key="3">
    <source>
        <dbReference type="Proteomes" id="UP000317881"/>
    </source>
</evidence>
<dbReference type="Proteomes" id="UP000317881">
    <property type="component" value="Unassembled WGS sequence"/>
</dbReference>
<name>A0A4Y3VSL4_9ACTN</name>
<reference evidence="2 3" key="1">
    <citation type="submission" date="2019-06" db="EMBL/GenBank/DDBJ databases">
        <title>Whole genome shotgun sequence of Streptomyces spinoverrucosus NBRC 14228.</title>
        <authorList>
            <person name="Hosoyama A."/>
            <person name="Uohara A."/>
            <person name="Ohji S."/>
            <person name="Ichikawa N."/>
        </authorList>
    </citation>
    <scope>NUCLEOTIDE SEQUENCE [LARGE SCALE GENOMIC DNA]</scope>
    <source>
        <strain evidence="2 3">NBRC 14228</strain>
    </source>
</reference>
<sequence length="57" mass="6122">MVEEPRLNDVRLGPDGSLEYFDGTGWVTYPDVPDDDGAPPNAVSRGDDVPSRDDGTS</sequence>
<evidence type="ECO:0000256" key="1">
    <source>
        <dbReference type="SAM" id="MobiDB-lite"/>
    </source>
</evidence>
<keyword evidence="3" id="KW-1185">Reference proteome</keyword>
<proteinExistence type="predicted"/>
<feature type="compositionally biased region" description="Basic and acidic residues" evidence="1">
    <location>
        <begin position="45"/>
        <end position="57"/>
    </location>
</feature>
<feature type="region of interest" description="Disordered" evidence="1">
    <location>
        <begin position="27"/>
        <end position="57"/>
    </location>
</feature>
<dbReference type="RefSeq" id="WP_167529750.1">
    <property type="nucleotide sequence ID" value="NZ_BJND01000056.1"/>
</dbReference>
<organism evidence="2 3">
    <name type="scientific">Streptomyces spinoverrucosus</name>
    <dbReference type="NCBI Taxonomy" id="284043"/>
    <lineage>
        <taxon>Bacteria</taxon>
        <taxon>Bacillati</taxon>
        <taxon>Actinomycetota</taxon>
        <taxon>Actinomycetes</taxon>
        <taxon>Kitasatosporales</taxon>
        <taxon>Streptomycetaceae</taxon>
        <taxon>Streptomyces</taxon>
    </lineage>
</organism>
<comment type="caution">
    <text evidence="2">The sequence shown here is derived from an EMBL/GenBank/DDBJ whole genome shotgun (WGS) entry which is preliminary data.</text>
</comment>
<dbReference type="AlphaFoldDB" id="A0A4Y3VSL4"/>
<accession>A0A4Y3VSL4</accession>
<dbReference type="EMBL" id="BJND01000056">
    <property type="protein sequence ID" value="GEC08659.1"/>
    <property type="molecule type" value="Genomic_DNA"/>
</dbReference>
<gene>
    <name evidence="2" type="ORF">SSP24_63140</name>
</gene>
<evidence type="ECO:0000313" key="2">
    <source>
        <dbReference type="EMBL" id="GEC08659.1"/>
    </source>
</evidence>